<evidence type="ECO:0000313" key="3">
    <source>
        <dbReference type="Proteomes" id="UP001302745"/>
    </source>
</evidence>
<name>A0AAN7A2U4_9PEZI</name>
<keyword evidence="3" id="KW-1185">Reference proteome</keyword>
<keyword evidence="1" id="KW-0812">Transmembrane</keyword>
<proteinExistence type="predicted"/>
<sequence length="139" mass="14839">MPPPITKPALLLHLLTETPAALSFLFAPTAQLPGASPDAKLILRNLGGLLMATNLVSLVVLFTTRPEEEDDKLTAMICVCLGTYHVWPLYRAWARMMRSGRPGQGQEKKVLGGPVVHFGVHLLCLGALVGGGVVALLGY</sequence>
<organism evidence="2 3">
    <name type="scientific">Chaetomidium leptoderma</name>
    <dbReference type="NCBI Taxonomy" id="669021"/>
    <lineage>
        <taxon>Eukaryota</taxon>
        <taxon>Fungi</taxon>
        <taxon>Dikarya</taxon>
        <taxon>Ascomycota</taxon>
        <taxon>Pezizomycotina</taxon>
        <taxon>Sordariomycetes</taxon>
        <taxon>Sordariomycetidae</taxon>
        <taxon>Sordariales</taxon>
        <taxon>Chaetomiaceae</taxon>
        <taxon>Chaetomidium</taxon>
    </lineage>
</organism>
<accession>A0AAN7A2U4</accession>
<dbReference type="EMBL" id="MU856839">
    <property type="protein sequence ID" value="KAK4158346.1"/>
    <property type="molecule type" value="Genomic_DNA"/>
</dbReference>
<protein>
    <submittedName>
        <fullName evidence="2">Uncharacterized protein</fullName>
    </submittedName>
</protein>
<reference evidence="2" key="2">
    <citation type="submission" date="2023-05" db="EMBL/GenBank/DDBJ databases">
        <authorList>
            <consortium name="Lawrence Berkeley National Laboratory"/>
            <person name="Steindorff A."/>
            <person name="Hensen N."/>
            <person name="Bonometti L."/>
            <person name="Westerberg I."/>
            <person name="Brannstrom I.O."/>
            <person name="Guillou S."/>
            <person name="Cros-Aarteil S."/>
            <person name="Calhoun S."/>
            <person name="Haridas S."/>
            <person name="Kuo A."/>
            <person name="Mondo S."/>
            <person name="Pangilinan J."/>
            <person name="Riley R."/>
            <person name="Labutti K."/>
            <person name="Andreopoulos B."/>
            <person name="Lipzen A."/>
            <person name="Chen C."/>
            <person name="Yanf M."/>
            <person name="Daum C."/>
            <person name="Ng V."/>
            <person name="Clum A."/>
            <person name="Ohm R."/>
            <person name="Martin F."/>
            <person name="Silar P."/>
            <person name="Natvig D."/>
            <person name="Lalanne C."/>
            <person name="Gautier V."/>
            <person name="Ament-Velasquez S.L."/>
            <person name="Kruys A."/>
            <person name="Hutchinson M.I."/>
            <person name="Powell A.J."/>
            <person name="Barry K."/>
            <person name="Miller A.N."/>
            <person name="Grigoriev I.V."/>
            <person name="Debuchy R."/>
            <person name="Gladieux P."/>
            <person name="Thoren M.H."/>
            <person name="Johannesson H."/>
        </authorList>
    </citation>
    <scope>NUCLEOTIDE SEQUENCE</scope>
    <source>
        <strain evidence="2">CBS 538.74</strain>
    </source>
</reference>
<feature type="transmembrane region" description="Helical" evidence="1">
    <location>
        <begin position="115"/>
        <end position="137"/>
    </location>
</feature>
<feature type="transmembrane region" description="Helical" evidence="1">
    <location>
        <begin position="74"/>
        <end position="94"/>
    </location>
</feature>
<dbReference type="AlphaFoldDB" id="A0AAN7A2U4"/>
<keyword evidence="1" id="KW-1133">Transmembrane helix</keyword>
<evidence type="ECO:0000313" key="2">
    <source>
        <dbReference type="EMBL" id="KAK4158346.1"/>
    </source>
</evidence>
<feature type="transmembrane region" description="Helical" evidence="1">
    <location>
        <begin position="12"/>
        <end position="30"/>
    </location>
</feature>
<evidence type="ECO:0000256" key="1">
    <source>
        <dbReference type="SAM" id="Phobius"/>
    </source>
</evidence>
<dbReference type="Proteomes" id="UP001302745">
    <property type="component" value="Unassembled WGS sequence"/>
</dbReference>
<feature type="transmembrane region" description="Helical" evidence="1">
    <location>
        <begin position="42"/>
        <end position="62"/>
    </location>
</feature>
<reference evidence="2" key="1">
    <citation type="journal article" date="2023" name="Mol. Phylogenet. Evol.">
        <title>Genome-scale phylogeny and comparative genomics of the fungal order Sordariales.</title>
        <authorList>
            <person name="Hensen N."/>
            <person name="Bonometti L."/>
            <person name="Westerberg I."/>
            <person name="Brannstrom I.O."/>
            <person name="Guillou S."/>
            <person name="Cros-Aarteil S."/>
            <person name="Calhoun S."/>
            <person name="Haridas S."/>
            <person name="Kuo A."/>
            <person name="Mondo S."/>
            <person name="Pangilinan J."/>
            <person name="Riley R."/>
            <person name="LaButti K."/>
            <person name="Andreopoulos B."/>
            <person name="Lipzen A."/>
            <person name="Chen C."/>
            <person name="Yan M."/>
            <person name="Daum C."/>
            <person name="Ng V."/>
            <person name="Clum A."/>
            <person name="Steindorff A."/>
            <person name="Ohm R.A."/>
            <person name="Martin F."/>
            <person name="Silar P."/>
            <person name="Natvig D.O."/>
            <person name="Lalanne C."/>
            <person name="Gautier V."/>
            <person name="Ament-Velasquez S.L."/>
            <person name="Kruys A."/>
            <person name="Hutchinson M.I."/>
            <person name="Powell A.J."/>
            <person name="Barry K."/>
            <person name="Miller A.N."/>
            <person name="Grigoriev I.V."/>
            <person name="Debuchy R."/>
            <person name="Gladieux P."/>
            <person name="Hiltunen Thoren M."/>
            <person name="Johannesson H."/>
        </authorList>
    </citation>
    <scope>NUCLEOTIDE SEQUENCE</scope>
    <source>
        <strain evidence="2">CBS 538.74</strain>
    </source>
</reference>
<comment type="caution">
    <text evidence="2">The sequence shown here is derived from an EMBL/GenBank/DDBJ whole genome shotgun (WGS) entry which is preliminary data.</text>
</comment>
<gene>
    <name evidence="2" type="ORF">C8A00DRAFT_28626</name>
</gene>
<keyword evidence="1" id="KW-0472">Membrane</keyword>